<comment type="caution">
    <text evidence="4">The sequence shown here is derived from an EMBL/GenBank/DDBJ whole genome shotgun (WGS) entry which is preliminary data.</text>
</comment>
<keyword evidence="5" id="KW-1185">Reference proteome</keyword>
<accession>A0A9P6E651</accession>
<sequence length="178" mass="20219">MESFLDPTLCISGYSYRKIWLIDSKTVTLDIIDAPSEEYYMAVREQFVKGADGILLVYSVTNRTSFGEVMNLYNLIRRVKEPSEESIQVVLAANECEQDGEHAGERVVSAIEGQNLAKNIECPIYEISTKGRQNLEEPFHELVRMIRRYKLRSEVLDGRADSLEDSSKNTQGSRCIVS</sequence>
<dbReference type="PROSITE" id="PS51419">
    <property type="entry name" value="RAB"/>
    <property type="match status" value="1"/>
</dbReference>
<reference evidence="4" key="1">
    <citation type="submission" date="2020-11" db="EMBL/GenBank/DDBJ databases">
        <authorList>
            <consortium name="DOE Joint Genome Institute"/>
            <person name="Ahrendt S."/>
            <person name="Riley R."/>
            <person name="Andreopoulos W."/>
            <person name="Labutti K."/>
            <person name="Pangilinan J."/>
            <person name="Ruiz-Duenas F.J."/>
            <person name="Barrasa J.M."/>
            <person name="Sanchez-Garcia M."/>
            <person name="Camarero S."/>
            <person name="Miyauchi S."/>
            <person name="Serrano A."/>
            <person name="Linde D."/>
            <person name="Babiker R."/>
            <person name="Drula E."/>
            <person name="Ayuso-Fernandez I."/>
            <person name="Pacheco R."/>
            <person name="Padilla G."/>
            <person name="Ferreira P."/>
            <person name="Barriuso J."/>
            <person name="Kellner H."/>
            <person name="Castanera R."/>
            <person name="Alfaro M."/>
            <person name="Ramirez L."/>
            <person name="Pisabarro A.G."/>
            <person name="Kuo A."/>
            <person name="Tritt A."/>
            <person name="Lipzen A."/>
            <person name="He G."/>
            <person name="Yan M."/>
            <person name="Ng V."/>
            <person name="Cullen D."/>
            <person name="Martin F."/>
            <person name="Rosso M.-N."/>
            <person name="Henrissat B."/>
            <person name="Hibbett D."/>
            <person name="Martinez A.T."/>
            <person name="Grigoriev I.V."/>
        </authorList>
    </citation>
    <scope>NUCLEOTIDE SEQUENCE</scope>
    <source>
        <strain evidence="4">CBS 506.95</strain>
    </source>
</reference>
<dbReference type="GO" id="GO:0005525">
    <property type="term" value="F:GTP binding"/>
    <property type="evidence" value="ECO:0007669"/>
    <property type="project" value="UniProtKB-KW"/>
</dbReference>
<dbReference type="PROSITE" id="PS51421">
    <property type="entry name" value="RAS"/>
    <property type="match status" value="1"/>
</dbReference>
<dbReference type="GO" id="GO:0007165">
    <property type="term" value="P:signal transduction"/>
    <property type="evidence" value="ECO:0007669"/>
    <property type="project" value="InterPro"/>
</dbReference>
<dbReference type="Gene3D" id="3.40.50.300">
    <property type="entry name" value="P-loop containing nucleotide triphosphate hydrolases"/>
    <property type="match status" value="1"/>
</dbReference>
<dbReference type="SMART" id="SM00173">
    <property type="entry name" value="RAS"/>
    <property type="match status" value="1"/>
</dbReference>
<dbReference type="EMBL" id="MU157922">
    <property type="protein sequence ID" value="KAF9523229.1"/>
    <property type="molecule type" value="Genomic_DNA"/>
</dbReference>
<dbReference type="InterPro" id="IPR027417">
    <property type="entry name" value="P-loop_NTPase"/>
</dbReference>
<keyword evidence="3" id="KW-0342">GTP-binding</keyword>
<keyword evidence="2" id="KW-0547">Nucleotide-binding</keyword>
<gene>
    <name evidence="4" type="ORF">CPB83DRAFT_863231</name>
</gene>
<dbReference type="Pfam" id="PF00071">
    <property type="entry name" value="Ras"/>
    <property type="match status" value="1"/>
</dbReference>
<proteinExistence type="predicted"/>
<protein>
    <submittedName>
        <fullName evidence="4">P-loop containing nucleoside triphosphate hydrolase protein</fullName>
    </submittedName>
</protein>
<organism evidence="4 5">
    <name type="scientific">Crepidotus variabilis</name>
    <dbReference type="NCBI Taxonomy" id="179855"/>
    <lineage>
        <taxon>Eukaryota</taxon>
        <taxon>Fungi</taxon>
        <taxon>Dikarya</taxon>
        <taxon>Basidiomycota</taxon>
        <taxon>Agaricomycotina</taxon>
        <taxon>Agaricomycetes</taxon>
        <taxon>Agaricomycetidae</taxon>
        <taxon>Agaricales</taxon>
        <taxon>Agaricineae</taxon>
        <taxon>Crepidotaceae</taxon>
        <taxon>Crepidotus</taxon>
    </lineage>
</organism>
<dbReference type="OrthoDB" id="18798at2759"/>
<dbReference type="InterPro" id="IPR020849">
    <property type="entry name" value="Small_GTPase_Ras-type"/>
</dbReference>
<dbReference type="GO" id="GO:0005886">
    <property type="term" value="C:plasma membrane"/>
    <property type="evidence" value="ECO:0007669"/>
    <property type="project" value="UniProtKB-SubCell"/>
</dbReference>
<dbReference type="PANTHER" id="PTHR24070">
    <property type="entry name" value="RAS, DI-RAS, AND RHEB FAMILY MEMBERS OF SMALL GTPASE SUPERFAMILY"/>
    <property type="match status" value="1"/>
</dbReference>
<evidence type="ECO:0000313" key="4">
    <source>
        <dbReference type="EMBL" id="KAF9523229.1"/>
    </source>
</evidence>
<dbReference type="PRINTS" id="PR00449">
    <property type="entry name" value="RASTRNSFRMNG"/>
</dbReference>
<name>A0A9P6E651_9AGAR</name>
<comment type="subcellular location">
    <subcellularLocation>
        <location evidence="1">Cell membrane</location>
        <topology evidence="1">Lipid-anchor</topology>
        <orientation evidence="1">Cytoplasmic side</orientation>
    </subcellularLocation>
</comment>
<dbReference type="AlphaFoldDB" id="A0A9P6E651"/>
<dbReference type="InterPro" id="IPR001806">
    <property type="entry name" value="Small_GTPase"/>
</dbReference>
<dbReference type="GO" id="GO:0003924">
    <property type="term" value="F:GTPase activity"/>
    <property type="evidence" value="ECO:0007669"/>
    <property type="project" value="InterPro"/>
</dbReference>
<evidence type="ECO:0000256" key="2">
    <source>
        <dbReference type="ARBA" id="ARBA00022741"/>
    </source>
</evidence>
<evidence type="ECO:0000256" key="1">
    <source>
        <dbReference type="ARBA" id="ARBA00004342"/>
    </source>
</evidence>
<dbReference type="SMART" id="SM00175">
    <property type="entry name" value="RAB"/>
    <property type="match status" value="1"/>
</dbReference>
<dbReference type="SUPFAM" id="SSF52540">
    <property type="entry name" value="P-loop containing nucleoside triphosphate hydrolases"/>
    <property type="match status" value="1"/>
</dbReference>
<keyword evidence="4" id="KW-0378">Hydrolase</keyword>
<dbReference type="Proteomes" id="UP000807306">
    <property type="component" value="Unassembled WGS sequence"/>
</dbReference>
<evidence type="ECO:0000313" key="5">
    <source>
        <dbReference type="Proteomes" id="UP000807306"/>
    </source>
</evidence>
<evidence type="ECO:0000256" key="3">
    <source>
        <dbReference type="ARBA" id="ARBA00023134"/>
    </source>
</evidence>